<dbReference type="Gene3D" id="1.20.144.10">
    <property type="entry name" value="Phosphatidic acid phosphatase type 2/haloperoxidase"/>
    <property type="match status" value="2"/>
</dbReference>
<accession>A0A2R5FAG1</accession>
<dbReference type="InterPro" id="IPR036938">
    <property type="entry name" value="PAP2/HPO_sf"/>
</dbReference>
<sequence length="197" mass="22138">MKTFLYDWFGLNAWLFKAINAWHSPWLDQFMLLGSRLAEHDLFAIWLCVLVLAALWASRRQLREALLPWFSVIAVFSLAYVADGWVVSGLKEWFSFPRPSLALPPEFVHVVGSPEHNLMHSLPSGHTSFAMLIAASVWPVLSRPWRWAAGSFVVWVALSRISLGAHFPADVTAGALSCLLVVWLVRKVVTMLSVKPA</sequence>
<keyword evidence="4" id="KW-1185">Reference proteome</keyword>
<evidence type="ECO:0000313" key="4">
    <source>
        <dbReference type="Proteomes" id="UP000245081"/>
    </source>
</evidence>
<organism evidence="3 4">
    <name type="scientific">Novimethylophilus kurashikiensis</name>
    <dbReference type="NCBI Taxonomy" id="1825523"/>
    <lineage>
        <taxon>Bacteria</taxon>
        <taxon>Pseudomonadati</taxon>
        <taxon>Pseudomonadota</taxon>
        <taxon>Betaproteobacteria</taxon>
        <taxon>Nitrosomonadales</taxon>
        <taxon>Methylophilaceae</taxon>
        <taxon>Novimethylophilus</taxon>
    </lineage>
</organism>
<dbReference type="PANTHER" id="PTHR14969:SF13">
    <property type="entry name" value="AT30094P"/>
    <property type="match status" value="1"/>
</dbReference>
<keyword evidence="1" id="KW-1133">Transmembrane helix</keyword>
<dbReference type="RefSeq" id="WP_181376291.1">
    <property type="nucleotide sequence ID" value="NZ_BDOQ01000014.1"/>
</dbReference>
<dbReference type="Pfam" id="PF01569">
    <property type="entry name" value="PAP2"/>
    <property type="match status" value="1"/>
</dbReference>
<evidence type="ECO:0000259" key="2">
    <source>
        <dbReference type="SMART" id="SM00014"/>
    </source>
</evidence>
<name>A0A2R5FAG1_9PROT</name>
<dbReference type="InterPro" id="IPR000326">
    <property type="entry name" value="PAP2/HPO"/>
</dbReference>
<comment type="caution">
    <text evidence="3">The sequence shown here is derived from an EMBL/GenBank/DDBJ whole genome shotgun (WGS) entry which is preliminary data.</text>
</comment>
<keyword evidence="1" id="KW-0812">Transmembrane</keyword>
<evidence type="ECO:0000313" key="3">
    <source>
        <dbReference type="EMBL" id="GBG15187.1"/>
    </source>
</evidence>
<dbReference type="PANTHER" id="PTHR14969">
    <property type="entry name" value="SPHINGOSINE-1-PHOSPHATE PHOSPHOHYDROLASE"/>
    <property type="match status" value="1"/>
</dbReference>
<dbReference type="SUPFAM" id="SSF48317">
    <property type="entry name" value="Acid phosphatase/Vanadium-dependent haloperoxidase"/>
    <property type="match status" value="1"/>
</dbReference>
<protein>
    <submittedName>
        <fullName evidence="3">Phosphoesterase PA-phosphatase</fullName>
    </submittedName>
</protein>
<feature type="domain" description="Phosphatidic acid phosphatase type 2/haloperoxidase" evidence="2">
    <location>
        <begin position="71"/>
        <end position="186"/>
    </location>
</feature>
<dbReference type="SMART" id="SM00014">
    <property type="entry name" value="acidPPc"/>
    <property type="match status" value="1"/>
</dbReference>
<evidence type="ECO:0000256" key="1">
    <source>
        <dbReference type="SAM" id="Phobius"/>
    </source>
</evidence>
<keyword evidence="1" id="KW-0472">Membrane</keyword>
<dbReference type="Proteomes" id="UP000245081">
    <property type="component" value="Unassembled WGS sequence"/>
</dbReference>
<feature type="transmembrane region" description="Helical" evidence="1">
    <location>
        <begin position="65"/>
        <end position="87"/>
    </location>
</feature>
<feature type="transmembrane region" description="Helical" evidence="1">
    <location>
        <begin position="173"/>
        <end position="194"/>
    </location>
</feature>
<dbReference type="EMBL" id="BDOQ01000014">
    <property type="protein sequence ID" value="GBG15187.1"/>
    <property type="molecule type" value="Genomic_DNA"/>
</dbReference>
<feature type="transmembrane region" description="Helical" evidence="1">
    <location>
        <begin position="42"/>
        <end position="58"/>
    </location>
</feature>
<reference evidence="3 4" key="1">
    <citation type="journal article" date="2018" name="Environ. Microbiol.">
        <title>Isolation and genomic characterization of Novimethylophilus kurashikiensis gen. nov. sp. nov., a new lanthanide-dependent methylotrophic species of Methylophilaceae.</title>
        <authorList>
            <person name="Lv H."/>
            <person name="Sahin N."/>
            <person name="Tani A."/>
        </authorList>
    </citation>
    <scope>NUCLEOTIDE SEQUENCE [LARGE SCALE GENOMIC DNA]</scope>
    <source>
        <strain evidence="3 4">La2-4</strain>
    </source>
</reference>
<proteinExistence type="predicted"/>
<dbReference type="AlphaFoldDB" id="A0A2R5FAG1"/>
<gene>
    <name evidence="3" type="ORF">NMK_2790</name>
</gene>